<proteinExistence type="predicted"/>
<evidence type="ECO:0000259" key="2">
    <source>
        <dbReference type="Pfam" id="PF00497"/>
    </source>
</evidence>
<feature type="domain" description="Solute-binding protein family 3/N-terminal" evidence="2">
    <location>
        <begin position="34"/>
        <end position="249"/>
    </location>
</feature>
<evidence type="ECO:0000256" key="1">
    <source>
        <dbReference type="SAM" id="SignalP"/>
    </source>
</evidence>
<gene>
    <name evidence="3" type="ORF">JY500_20450</name>
</gene>
<dbReference type="Proteomes" id="UP000663570">
    <property type="component" value="Chromosome"/>
</dbReference>
<evidence type="ECO:0000313" key="4">
    <source>
        <dbReference type="Proteomes" id="UP000663570"/>
    </source>
</evidence>
<feature type="signal peptide" evidence="1">
    <location>
        <begin position="1"/>
        <end position="27"/>
    </location>
</feature>
<reference evidence="3 4" key="1">
    <citation type="submission" date="2021-02" db="EMBL/GenBank/DDBJ databases">
        <title>Niveibacterium changnyeongensis HC41.</title>
        <authorList>
            <person name="Kang M."/>
        </authorList>
    </citation>
    <scope>NUCLEOTIDE SEQUENCE [LARGE SCALE GENOMIC DNA]</scope>
    <source>
        <strain evidence="3 4">HC41</strain>
    </source>
</reference>
<feature type="chain" id="PRO_5045580542" evidence="1">
    <location>
        <begin position="28"/>
        <end position="254"/>
    </location>
</feature>
<dbReference type="SUPFAM" id="SSF53850">
    <property type="entry name" value="Periplasmic binding protein-like II"/>
    <property type="match status" value="1"/>
</dbReference>
<dbReference type="PANTHER" id="PTHR38834:SF3">
    <property type="entry name" value="SOLUTE-BINDING PROTEIN FAMILY 3_N-TERMINAL DOMAIN-CONTAINING PROTEIN"/>
    <property type="match status" value="1"/>
</dbReference>
<dbReference type="PANTHER" id="PTHR38834">
    <property type="entry name" value="PERIPLASMIC SUBSTRATE BINDING PROTEIN FAMILY 3"/>
    <property type="match status" value="1"/>
</dbReference>
<sequence length="254" mass="28224">MPAKAFVRMLVAAASLVATLSATRALAGELLVMTEELQPHSSLRDGRVVGSSTEFIEALLKEAGLEYRLDLRAWNAVMQTAATQNAVLVYPIGRTAEREAAFQWIGPLGTLEHRLYKLKRRTDLHPQVLADLRGHTIAVVPRDARQIYLQQQGFAPQTELIETTDNRQAMRLLSLGRVDYAPIATGSLEAYCRAEQLDCSQFEPTVALGMKLTLYLAANPATPRETLDKLRSAWARLVENGSYQRILKQAPPRD</sequence>
<organism evidence="3 4">
    <name type="scientific">Niveibacterium microcysteis</name>
    <dbReference type="NCBI Taxonomy" id="2811415"/>
    <lineage>
        <taxon>Bacteria</taxon>
        <taxon>Pseudomonadati</taxon>
        <taxon>Pseudomonadota</taxon>
        <taxon>Betaproteobacteria</taxon>
        <taxon>Rhodocyclales</taxon>
        <taxon>Rhodocyclaceae</taxon>
        <taxon>Niveibacterium</taxon>
    </lineage>
</organism>
<evidence type="ECO:0000313" key="3">
    <source>
        <dbReference type="EMBL" id="QSI76792.1"/>
    </source>
</evidence>
<accession>A0ABX7M4X2</accession>
<name>A0ABX7M4X2_9RHOO</name>
<dbReference type="Pfam" id="PF00497">
    <property type="entry name" value="SBP_bac_3"/>
    <property type="match status" value="1"/>
</dbReference>
<dbReference type="EMBL" id="CP071060">
    <property type="protein sequence ID" value="QSI76792.1"/>
    <property type="molecule type" value="Genomic_DNA"/>
</dbReference>
<dbReference type="InterPro" id="IPR001638">
    <property type="entry name" value="Solute-binding_3/MltF_N"/>
</dbReference>
<keyword evidence="4" id="KW-1185">Reference proteome</keyword>
<keyword evidence="1" id="KW-0732">Signal</keyword>
<dbReference type="Gene3D" id="3.40.190.10">
    <property type="entry name" value="Periplasmic binding protein-like II"/>
    <property type="match status" value="2"/>
</dbReference>
<dbReference type="RefSeq" id="WP_206254405.1">
    <property type="nucleotide sequence ID" value="NZ_CP071060.1"/>
</dbReference>
<protein>
    <submittedName>
        <fullName evidence="3">Transporter substrate-binding domain-containing protein</fullName>
    </submittedName>
</protein>